<evidence type="ECO:0000259" key="2">
    <source>
        <dbReference type="Pfam" id="PF24530"/>
    </source>
</evidence>
<feature type="region of interest" description="Disordered" evidence="1">
    <location>
        <begin position="397"/>
        <end position="416"/>
    </location>
</feature>
<evidence type="ECO:0000256" key="1">
    <source>
        <dbReference type="SAM" id="MobiDB-lite"/>
    </source>
</evidence>
<feature type="compositionally biased region" description="Acidic residues" evidence="1">
    <location>
        <begin position="118"/>
        <end position="127"/>
    </location>
</feature>
<gene>
    <name evidence="3" type="ORF">OsI_14761</name>
</gene>
<evidence type="ECO:0000313" key="4">
    <source>
        <dbReference type="Proteomes" id="UP000007015"/>
    </source>
</evidence>
<dbReference type="EMBL" id="CM000129">
    <property type="protein sequence ID" value="EEC76730.1"/>
    <property type="molecule type" value="Genomic_DNA"/>
</dbReference>
<feature type="region of interest" description="Disordered" evidence="1">
    <location>
        <begin position="104"/>
        <end position="130"/>
    </location>
</feature>
<sequence length="416" mass="45837">MADLNPNPQHFLRQGQVVHHGGNLRVLCVDLTVPQCPPRHHEDVCIAIVEPGVPEQDWYHHRALISDHIFEVHMYEDPLANGSGGESWTISVFVLDGDFVDIPPEEDLPTAGLQPGPNDDDANDPDDGNIWQLGHPGNQGGGDWDNFVQQQQAAEAKIEDAWGQDHPMGQIEENPRQLIVLPNQVLEEHNLMDKDQQIDHLCKAREIMHTTLNSGPSALPYGSPFMNLVLPKRKTILDHAPPVVKRAHSSWALLPSSPNDGLTHQEILDAMTLQAQSSSPEVTPAVILIPKAHVKKRDEKTTLYNPTRRHSSRILNASQELNIDHRMGIGKPRGISAKKLNELVGISKILIPGSKINESDFSALDDDINLDSSPSDCSSLLQKLGVDLCGLHPEDVAESSLAGEKRKTLPQADMDD</sequence>
<name>B8AUY9_ORYSI</name>
<dbReference type="Proteomes" id="UP000007015">
    <property type="component" value="Chromosome 4"/>
</dbReference>
<keyword evidence="4" id="KW-1185">Reference proteome</keyword>
<dbReference type="InterPro" id="IPR056018">
    <property type="entry name" value="DUF7597"/>
</dbReference>
<dbReference type="AlphaFoldDB" id="B8AUY9"/>
<evidence type="ECO:0000313" key="3">
    <source>
        <dbReference type="EMBL" id="EEC76730.1"/>
    </source>
</evidence>
<dbReference type="OMA" id="GSIADCC"/>
<protein>
    <recommendedName>
        <fullName evidence="2">DUF7597 domain-containing protein</fullName>
    </recommendedName>
</protein>
<dbReference type="PANTHER" id="PTHR33075:SF7">
    <property type="entry name" value="OS02G0303350 PROTEIN"/>
    <property type="match status" value="1"/>
</dbReference>
<feature type="domain" description="DUF7597" evidence="2">
    <location>
        <begin position="6"/>
        <end position="75"/>
    </location>
</feature>
<dbReference type="HOGENOM" id="CLU_044781_0_1_1"/>
<dbReference type="Pfam" id="PF24530">
    <property type="entry name" value="DUF7597"/>
    <property type="match status" value="1"/>
</dbReference>
<proteinExistence type="predicted"/>
<dbReference type="Gramene" id="BGIOSGA015637-TA">
    <property type="protein sequence ID" value="BGIOSGA015637-PA"/>
    <property type="gene ID" value="BGIOSGA015637"/>
</dbReference>
<dbReference type="PANTHER" id="PTHR33075">
    <property type="entry name" value="OS02G0499800 PROTEIN"/>
    <property type="match status" value="1"/>
</dbReference>
<accession>B8AUY9</accession>
<reference evidence="3 4" key="1">
    <citation type="journal article" date="2005" name="PLoS Biol.">
        <title>The genomes of Oryza sativa: a history of duplications.</title>
        <authorList>
            <person name="Yu J."/>
            <person name="Wang J."/>
            <person name="Lin W."/>
            <person name="Li S."/>
            <person name="Li H."/>
            <person name="Zhou J."/>
            <person name="Ni P."/>
            <person name="Dong W."/>
            <person name="Hu S."/>
            <person name="Zeng C."/>
            <person name="Zhang J."/>
            <person name="Zhang Y."/>
            <person name="Li R."/>
            <person name="Xu Z."/>
            <person name="Li S."/>
            <person name="Li X."/>
            <person name="Zheng H."/>
            <person name="Cong L."/>
            <person name="Lin L."/>
            <person name="Yin J."/>
            <person name="Geng J."/>
            <person name="Li G."/>
            <person name="Shi J."/>
            <person name="Liu J."/>
            <person name="Lv H."/>
            <person name="Li J."/>
            <person name="Wang J."/>
            <person name="Deng Y."/>
            <person name="Ran L."/>
            <person name="Shi X."/>
            <person name="Wang X."/>
            <person name="Wu Q."/>
            <person name="Li C."/>
            <person name="Ren X."/>
            <person name="Wang J."/>
            <person name="Wang X."/>
            <person name="Li D."/>
            <person name="Liu D."/>
            <person name="Zhang X."/>
            <person name="Ji Z."/>
            <person name="Zhao W."/>
            <person name="Sun Y."/>
            <person name="Zhang Z."/>
            <person name="Bao J."/>
            <person name="Han Y."/>
            <person name="Dong L."/>
            <person name="Ji J."/>
            <person name="Chen P."/>
            <person name="Wu S."/>
            <person name="Liu J."/>
            <person name="Xiao Y."/>
            <person name="Bu D."/>
            <person name="Tan J."/>
            <person name="Yang L."/>
            <person name="Ye C."/>
            <person name="Zhang J."/>
            <person name="Xu J."/>
            <person name="Zhou Y."/>
            <person name="Yu Y."/>
            <person name="Zhang B."/>
            <person name="Zhuang S."/>
            <person name="Wei H."/>
            <person name="Liu B."/>
            <person name="Lei M."/>
            <person name="Yu H."/>
            <person name="Li Y."/>
            <person name="Xu H."/>
            <person name="Wei S."/>
            <person name="He X."/>
            <person name="Fang L."/>
            <person name="Zhang Z."/>
            <person name="Zhang Y."/>
            <person name="Huang X."/>
            <person name="Su Z."/>
            <person name="Tong W."/>
            <person name="Li J."/>
            <person name="Tong Z."/>
            <person name="Li S."/>
            <person name="Ye J."/>
            <person name="Wang L."/>
            <person name="Fang L."/>
            <person name="Lei T."/>
            <person name="Chen C."/>
            <person name="Chen H."/>
            <person name="Xu Z."/>
            <person name="Li H."/>
            <person name="Huang H."/>
            <person name="Zhang F."/>
            <person name="Xu H."/>
            <person name="Li N."/>
            <person name="Zhao C."/>
            <person name="Li S."/>
            <person name="Dong L."/>
            <person name="Huang Y."/>
            <person name="Li L."/>
            <person name="Xi Y."/>
            <person name="Qi Q."/>
            <person name="Li W."/>
            <person name="Zhang B."/>
            <person name="Hu W."/>
            <person name="Zhang Y."/>
            <person name="Tian X."/>
            <person name="Jiao Y."/>
            <person name="Liang X."/>
            <person name="Jin J."/>
            <person name="Gao L."/>
            <person name="Zheng W."/>
            <person name="Hao B."/>
            <person name="Liu S."/>
            <person name="Wang W."/>
            <person name="Yuan L."/>
            <person name="Cao M."/>
            <person name="McDermott J."/>
            <person name="Samudrala R."/>
            <person name="Wang J."/>
            <person name="Wong G.K."/>
            <person name="Yang H."/>
        </authorList>
    </citation>
    <scope>NUCLEOTIDE SEQUENCE [LARGE SCALE GENOMIC DNA]</scope>
    <source>
        <strain evidence="4">cv. 93-11</strain>
    </source>
</reference>
<organism evidence="3 4">
    <name type="scientific">Oryza sativa subsp. indica</name>
    <name type="common">Rice</name>
    <dbReference type="NCBI Taxonomy" id="39946"/>
    <lineage>
        <taxon>Eukaryota</taxon>
        <taxon>Viridiplantae</taxon>
        <taxon>Streptophyta</taxon>
        <taxon>Embryophyta</taxon>
        <taxon>Tracheophyta</taxon>
        <taxon>Spermatophyta</taxon>
        <taxon>Magnoliopsida</taxon>
        <taxon>Liliopsida</taxon>
        <taxon>Poales</taxon>
        <taxon>Poaceae</taxon>
        <taxon>BOP clade</taxon>
        <taxon>Oryzoideae</taxon>
        <taxon>Oryzeae</taxon>
        <taxon>Oryzinae</taxon>
        <taxon>Oryza</taxon>
        <taxon>Oryza sativa</taxon>
    </lineage>
</organism>